<dbReference type="eggNOG" id="COG0663">
    <property type="taxonomic scope" value="Bacteria"/>
</dbReference>
<evidence type="ECO:0000313" key="3">
    <source>
        <dbReference type="Proteomes" id="UP000004754"/>
    </source>
</evidence>
<evidence type="ECO:0000256" key="1">
    <source>
        <dbReference type="SAM" id="MobiDB-lite"/>
    </source>
</evidence>
<dbReference type="STRING" id="887929.HMP0721_2261"/>
<keyword evidence="2" id="KW-0808">Transferase</keyword>
<dbReference type="RefSeq" id="WP_006599683.1">
    <property type="nucleotide sequence ID" value="NZ_GL622359.1"/>
</dbReference>
<keyword evidence="3" id="KW-1185">Reference proteome</keyword>
<protein>
    <submittedName>
        <fullName evidence="2">Bacterial transferase hexapeptide repeat protein</fullName>
    </submittedName>
</protein>
<evidence type="ECO:0000313" key="2">
    <source>
        <dbReference type="EMBL" id="EFV00665.1"/>
    </source>
</evidence>
<feature type="compositionally biased region" description="Low complexity" evidence="1">
    <location>
        <begin position="302"/>
        <end position="316"/>
    </location>
</feature>
<name>E6MJS6_9FIRM</name>
<feature type="region of interest" description="Disordered" evidence="1">
    <location>
        <begin position="279"/>
        <end position="317"/>
    </location>
</feature>
<dbReference type="PANTHER" id="PTHR13061">
    <property type="entry name" value="DYNACTIN SUBUNIT P25"/>
    <property type="match status" value="1"/>
</dbReference>
<organism evidence="2 3">
    <name type="scientific">Pseudoramibacter alactolyticus ATCC 23263</name>
    <dbReference type="NCBI Taxonomy" id="887929"/>
    <lineage>
        <taxon>Bacteria</taxon>
        <taxon>Bacillati</taxon>
        <taxon>Bacillota</taxon>
        <taxon>Clostridia</taxon>
        <taxon>Eubacteriales</taxon>
        <taxon>Eubacteriaceae</taxon>
        <taxon>Pseudoramibacter</taxon>
    </lineage>
</organism>
<dbReference type="HOGENOM" id="CLU_514682_0_0_9"/>
<reference evidence="2 3" key="1">
    <citation type="submission" date="2010-12" db="EMBL/GenBank/DDBJ databases">
        <authorList>
            <person name="Muzny D."/>
            <person name="Qin X."/>
            <person name="Deng J."/>
            <person name="Jiang H."/>
            <person name="Liu Y."/>
            <person name="Qu J."/>
            <person name="Song X.-Z."/>
            <person name="Zhang L."/>
            <person name="Thornton R."/>
            <person name="Coyle M."/>
            <person name="Francisco L."/>
            <person name="Jackson L."/>
            <person name="Javaid M."/>
            <person name="Korchina V."/>
            <person name="Kovar C."/>
            <person name="Mata R."/>
            <person name="Mathew T."/>
            <person name="Ngo R."/>
            <person name="Nguyen L."/>
            <person name="Nguyen N."/>
            <person name="Okwuonu G."/>
            <person name="Ongeri F."/>
            <person name="Pham C."/>
            <person name="Simmons D."/>
            <person name="Wilczek-Boney K."/>
            <person name="Hale W."/>
            <person name="Jakkamsetti A."/>
            <person name="Pham P."/>
            <person name="Ruth R."/>
            <person name="San Lucas F."/>
            <person name="Warren J."/>
            <person name="Zhang J."/>
            <person name="Zhao Z."/>
            <person name="Zhou C."/>
            <person name="Zhu D."/>
            <person name="Lee S."/>
            <person name="Bess C."/>
            <person name="Blankenburg K."/>
            <person name="Forbes L."/>
            <person name="Fu Q."/>
            <person name="Gubbala S."/>
            <person name="Hirani K."/>
            <person name="Jayaseelan J.C."/>
            <person name="Lara F."/>
            <person name="Munidasa M."/>
            <person name="Palculict T."/>
            <person name="Patil S."/>
            <person name="Pu L.-L."/>
            <person name="Saada N."/>
            <person name="Tang L."/>
            <person name="Weissenberger G."/>
            <person name="Zhu Y."/>
            <person name="Hemphill L."/>
            <person name="Shang Y."/>
            <person name="Youmans B."/>
            <person name="Ayvaz T."/>
            <person name="Ross M."/>
            <person name="Santibanez J."/>
            <person name="Aqrawi P."/>
            <person name="Gross S."/>
            <person name="Joshi V."/>
            <person name="Fowler G."/>
            <person name="Nazareth L."/>
            <person name="Reid J."/>
            <person name="Worley K."/>
            <person name="Petrosino J."/>
            <person name="Highlander S."/>
            <person name="Gibbs R."/>
        </authorList>
    </citation>
    <scope>NUCLEOTIDE SEQUENCE [LARGE SCALE GENOMIC DNA]</scope>
    <source>
        <strain evidence="2 3">ATCC 23263</strain>
    </source>
</reference>
<dbReference type="CDD" id="cd04645">
    <property type="entry name" value="LbH_gamma_CA_like"/>
    <property type="match status" value="1"/>
</dbReference>
<dbReference type="EMBL" id="AEQN01000030">
    <property type="protein sequence ID" value="EFV00665.1"/>
    <property type="molecule type" value="Genomic_DNA"/>
</dbReference>
<dbReference type="InterPro" id="IPR011004">
    <property type="entry name" value="Trimer_LpxA-like_sf"/>
</dbReference>
<dbReference type="InterPro" id="IPR047324">
    <property type="entry name" value="LbH_gamma_CA-like"/>
</dbReference>
<gene>
    <name evidence="2" type="ORF">HMP0721_2261</name>
</gene>
<dbReference type="InterPro" id="IPR050484">
    <property type="entry name" value="Transf_Hexapept/Carb_Anhydrase"/>
</dbReference>
<dbReference type="Proteomes" id="UP000004754">
    <property type="component" value="Unassembled WGS sequence"/>
</dbReference>
<sequence>MAYYQKTNQADSHEAAPRPFDAPTVDDFNRMAASQDKKLWERFLKDYAEHFQRSMMAGMDHFLFLCPSASLVVELVKFRHFSDAAGAGSGKIGDALRNMGLKRLTFTYREVDSDFDGVCFAIDKAVERELSHKSLVDIPKRRRLPLEDDETVRVGKGYKVTVSGDYKLEENNRPAPAEEDAGGYTGNAGLLNAIADDIGGTYGGNAAIVGTLGQDKLTTYGGNANITDSLSEQVSTYGGNAGILKNDDDKAADAYSYTRFNKKTIDDIPLRGNWQALKAAKAEEPEGEPLAEAPGNVPPSPAASAPAPADTDTAPAENGTTIVHTAAARAALAAATEPEQQRPANVMTPSKLQNHHGKHIFIAKTAAVVGDVRIGEGSSIWYSAVVRGDQAPVTIGEGTNVQDGSVVHVDVKTPTIIGDGVSVGHNCTIHGCDIGDNVLIGMGSTILNRANVPDNCIVGAGSLITQGKTFPEGSLILGSPAKAVRALTEEEIQGIRDNAAEYMQLMDNEAGQDYEEIPGGFVTVRDDAE</sequence>
<dbReference type="PANTHER" id="PTHR13061:SF29">
    <property type="entry name" value="GAMMA CARBONIC ANHYDRASE-LIKE 1, MITOCHONDRIAL-RELATED"/>
    <property type="match status" value="1"/>
</dbReference>
<comment type="caution">
    <text evidence="2">The sequence shown here is derived from an EMBL/GenBank/DDBJ whole genome shotgun (WGS) entry which is preliminary data.</text>
</comment>
<proteinExistence type="predicted"/>
<dbReference type="Gene3D" id="2.160.10.10">
    <property type="entry name" value="Hexapeptide repeat proteins"/>
    <property type="match status" value="1"/>
</dbReference>
<dbReference type="InterPro" id="IPR001451">
    <property type="entry name" value="Hexapep"/>
</dbReference>
<dbReference type="SUPFAM" id="SSF51161">
    <property type="entry name" value="Trimeric LpxA-like enzymes"/>
    <property type="match status" value="1"/>
</dbReference>
<accession>E6MJS6</accession>
<dbReference type="Pfam" id="PF00132">
    <property type="entry name" value="Hexapep"/>
    <property type="match status" value="1"/>
</dbReference>
<dbReference type="AlphaFoldDB" id="E6MJS6"/>
<dbReference type="GO" id="GO:0016740">
    <property type="term" value="F:transferase activity"/>
    <property type="evidence" value="ECO:0007669"/>
    <property type="project" value="UniProtKB-KW"/>
</dbReference>